<name>A1RZH5_THEPD</name>
<dbReference type="PANTHER" id="PTHR43575:SF1">
    <property type="entry name" value="PROTEIN ABCI7, CHLOROPLASTIC"/>
    <property type="match status" value="1"/>
</dbReference>
<dbReference type="HOGENOM" id="CLU_736928_0_0_2"/>
<dbReference type="InterPro" id="IPR055346">
    <property type="entry name" value="Fe-S_cluster_assembly_SufBD"/>
</dbReference>
<dbReference type="InterPro" id="IPR000825">
    <property type="entry name" value="SUF_FeS_clus_asmbl_SufBD_core"/>
</dbReference>
<dbReference type="KEGG" id="tpe:Tpen_1207"/>
<protein>
    <submittedName>
        <fullName evidence="2">SufBD protein</fullName>
    </submittedName>
</protein>
<organism evidence="2 3">
    <name type="scientific">Thermofilum pendens (strain DSM 2475 / Hrk 5)</name>
    <dbReference type="NCBI Taxonomy" id="368408"/>
    <lineage>
        <taxon>Archaea</taxon>
        <taxon>Thermoproteota</taxon>
        <taxon>Thermoprotei</taxon>
        <taxon>Thermofilales</taxon>
        <taxon>Thermofilaceae</taxon>
        <taxon>Thermofilum</taxon>
    </lineage>
</organism>
<feature type="domain" description="SUF system FeS cluster assembly SufBD core" evidence="1">
    <location>
        <begin position="130"/>
        <end position="330"/>
    </location>
</feature>
<keyword evidence="3" id="KW-1185">Reference proteome</keyword>
<dbReference type="GO" id="GO:0016226">
    <property type="term" value="P:iron-sulfur cluster assembly"/>
    <property type="evidence" value="ECO:0007669"/>
    <property type="project" value="InterPro"/>
</dbReference>
<proteinExistence type="predicted"/>
<gene>
    <name evidence="2" type="ordered locus">Tpen_1207</name>
</gene>
<evidence type="ECO:0000313" key="3">
    <source>
        <dbReference type="Proteomes" id="UP000000641"/>
    </source>
</evidence>
<evidence type="ECO:0000259" key="1">
    <source>
        <dbReference type="Pfam" id="PF01458"/>
    </source>
</evidence>
<dbReference type="OrthoDB" id="300624at2157"/>
<dbReference type="InterPro" id="IPR037284">
    <property type="entry name" value="SUF_FeS_clus_asmbl_SufBD_sf"/>
</dbReference>
<dbReference type="eggNOG" id="arCOG01715">
    <property type="taxonomic scope" value="Archaea"/>
</dbReference>
<dbReference type="Proteomes" id="UP000000641">
    <property type="component" value="Chromosome"/>
</dbReference>
<reference evidence="3" key="1">
    <citation type="journal article" date="2008" name="J. Bacteriol.">
        <title>Genome sequence of Thermofilum pendens reveals an exceptional loss of biosynthetic pathways without genome reduction.</title>
        <authorList>
            <person name="Anderson I."/>
            <person name="Rodriguez J."/>
            <person name="Susanti D."/>
            <person name="Porat I."/>
            <person name="Reich C."/>
            <person name="Ulrich L.E."/>
            <person name="Elkins J.G."/>
            <person name="Mavromatis K."/>
            <person name="Lykidis A."/>
            <person name="Kim E."/>
            <person name="Thompson L.S."/>
            <person name="Nolan M."/>
            <person name="Land M."/>
            <person name="Copeland A."/>
            <person name="Lapidus A."/>
            <person name="Lucas S."/>
            <person name="Detter C."/>
            <person name="Zhulin I.B."/>
            <person name="Olsen G.J."/>
            <person name="Whitman W."/>
            <person name="Mukhopadhyay B."/>
            <person name="Bristow J."/>
            <person name="Kyrpides N."/>
        </authorList>
    </citation>
    <scope>NUCLEOTIDE SEQUENCE [LARGE SCALE GENOMIC DNA]</scope>
    <source>
        <strain evidence="3">DSM 2475 / Hrk 5</strain>
    </source>
</reference>
<dbReference type="RefSeq" id="WP_011752870.1">
    <property type="nucleotide sequence ID" value="NC_008698.1"/>
</dbReference>
<dbReference type="EnsemblBacteria" id="ABL78605">
    <property type="protein sequence ID" value="ABL78605"/>
    <property type="gene ID" value="Tpen_1207"/>
</dbReference>
<dbReference type="PANTHER" id="PTHR43575">
    <property type="entry name" value="PROTEIN ABCI7, CHLOROPLASTIC"/>
    <property type="match status" value="1"/>
</dbReference>
<sequence>MKVAYENLPYQHVADSPATKHYANWEVFEEYVARRERASRLGVDAGLLVLRPDVTLSPGTVGVEDEPSWPLPVDTKLPAFHFSNLASSLSLELSGEKLVVAVEKPLEGFYSAHLNVRLRGSSSLILVSLAPPEAAGLSTLSLNVSVEEGSRSRLEVILFDSGSSATALMAVARLGEGSALQESVVAVSGRALYADLKASLRGGGSSLDSSILAVSPREAHASLNTDVAVESPRSSALIRLVGASADGFLAHKGAVKIVRGSVNARGRLSSRLIPLTPSSKVYASPTLEIESDDAEEAQHSASQSPVDPQRIFYLRSRGFTEQEALRLALKAEAFKAFEGRSPNGYVLFYIEEALKAALRSVSAG</sequence>
<dbReference type="SUPFAM" id="SSF101960">
    <property type="entry name" value="Stabilizer of iron transporter SufD"/>
    <property type="match status" value="1"/>
</dbReference>
<dbReference type="AlphaFoldDB" id="A1RZH5"/>
<dbReference type="EMBL" id="CP000505">
    <property type="protein sequence ID" value="ABL78605.1"/>
    <property type="molecule type" value="Genomic_DNA"/>
</dbReference>
<evidence type="ECO:0000313" key="2">
    <source>
        <dbReference type="EMBL" id="ABL78605.1"/>
    </source>
</evidence>
<accession>A1RZH5</accession>
<dbReference type="Pfam" id="PF01458">
    <property type="entry name" value="SUFBD_core"/>
    <property type="match status" value="1"/>
</dbReference>
<dbReference type="GeneID" id="4600409"/>
<dbReference type="STRING" id="368408.Tpen_1207"/>